<sequence length="543" mass="59566">MLLSDRAKILNQGASRTSFKWLMLFGFCVCAVLGGLVSVHMGADFNWDLQNYHLYNPYAFLTGRVGHDFMAAGIQSYLNPLLDVPMYLSSTTLFHDRPCFTAFLMGIPYGVAIFLCFGIARAILGGVGPTGTVEVIAAVAIGVTGTVTVSEIGTSFNDIPIALLVLGAVWIELRNVGDRKVSGLYAGLLLGLAAGLKMTAVIFAPGFVLGIMMARRNWRLAFLSACLFSAAWCVGYAVAGGWWAWRIYSLYGNPIFPMFNGAFHSPWFSSVGRDLRFMPHNAASAVFYPFVWMQGKSFVSEVPMRDARFAVTYVAIVVSVLLSIWATRRRHHEGVQVSLVQRGRLTLLVTFFVITFAIWELLFSIARYMVALELLTGILIVIAIRAVCQRVRSGKAAGGASAAIAAIIAAALILTGLPMDWGRMHYTAVPALVDTRIDLPDGATVLTIGPPVAFMLPFIRSRDSHFIGVEGATVMMPPSSPVTQMIRARLTHSSRNNWVLTNRPLKEVNDLTQPYGLRAHEEGCRDLPQSPQRHVRICPLHFE</sequence>
<feature type="transmembrane region" description="Helical" evidence="1">
    <location>
        <begin position="345"/>
        <end position="362"/>
    </location>
</feature>
<evidence type="ECO:0000313" key="2">
    <source>
        <dbReference type="EMBL" id="MFM0716855.1"/>
    </source>
</evidence>
<keyword evidence="1" id="KW-1133">Transmembrane helix</keyword>
<evidence type="ECO:0000256" key="1">
    <source>
        <dbReference type="SAM" id="Phobius"/>
    </source>
</evidence>
<name>A0ABW9EF66_9BURK</name>
<dbReference type="EMBL" id="JAQQCL010000006">
    <property type="protein sequence ID" value="MFM0716855.1"/>
    <property type="molecule type" value="Genomic_DNA"/>
</dbReference>
<proteinExistence type="predicted"/>
<keyword evidence="1" id="KW-0812">Transmembrane</keyword>
<dbReference type="RefSeq" id="WP_408152935.1">
    <property type="nucleotide sequence ID" value="NZ_JAQQCL010000006.1"/>
</dbReference>
<feature type="transmembrane region" description="Helical" evidence="1">
    <location>
        <begin position="130"/>
        <end position="149"/>
    </location>
</feature>
<feature type="transmembrane region" description="Helical" evidence="1">
    <location>
        <begin position="99"/>
        <end position="124"/>
    </location>
</feature>
<dbReference type="Proteomes" id="UP001629392">
    <property type="component" value="Unassembled WGS sequence"/>
</dbReference>
<accession>A0ABW9EF66</accession>
<gene>
    <name evidence="2" type="ORF">PQQ73_10995</name>
</gene>
<keyword evidence="1" id="KW-0472">Membrane</keyword>
<evidence type="ECO:0000313" key="3">
    <source>
        <dbReference type="Proteomes" id="UP001629392"/>
    </source>
</evidence>
<feature type="transmembrane region" description="Helical" evidence="1">
    <location>
        <begin position="368"/>
        <end position="388"/>
    </location>
</feature>
<reference evidence="2 3" key="1">
    <citation type="journal article" date="2024" name="Chem. Sci.">
        <title>Discovery of megapolipeptins by genome mining of a Burkholderiales bacteria collection.</title>
        <authorList>
            <person name="Paulo B.S."/>
            <person name="Recchia M.J.J."/>
            <person name="Lee S."/>
            <person name="Fergusson C.H."/>
            <person name="Romanowski S.B."/>
            <person name="Hernandez A."/>
            <person name="Krull N."/>
            <person name="Liu D.Y."/>
            <person name="Cavanagh H."/>
            <person name="Bos A."/>
            <person name="Gray C.A."/>
            <person name="Murphy B.T."/>
            <person name="Linington R.G."/>
            <person name="Eustaquio A.S."/>
        </authorList>
    </citation>
    <scope>NUCLEOTIDE SEQUENCE [LARGE SCALE GENOMIC DNA]</scope>
    <source>
        <strain evidence="2 3">RL17-350-BIC-E</strain>
    </source>
</reference>
<feature type="transmembrane region" description="Helical" evidence="1">
    <location>
        <begin position="400"/>
        <end position="419"/>
    </location>
</feature>
<keyword evidence="3" id="KW-1185">Reference proteome</keyword>
<comment type="caution">
    <text evidence="2">The sequence shown here is derived from an EMBL/GenBank/DDBJ whole genome shotgun (WGS) entry which is preliminary data.</text>
</comment>
<evidence type="ECO:0008006" key="4">
    <source>
        <dbReference type="Google" id="ProtNLM"/>
    </source>
</evidence>
<feature type="transmembrane region" description="Helical" evidence="1">
    <location>
        <begin position="185"/>
        <end position="208"/>
    </location>
</feature>
<protein>
    <recommendedName>
        <fullName evidence="4">Glycosyltransferase RgtA/B/C/D-like domain-containing protein</fullName>
    </recommendedName>
</protein>
<feature type="transmembrane region" description="Helical" evidence="1">
    <location>
        <begin position="220"/>
        <end position="245"/>
    </location>
</feature>
<feature type="transmembrane region" description="Helical" evidence="1">
    <location>
        <begin position="307"/>
        <end position="325"/>
    </location>
</feature>
<organism evidence="2 3">
    <name type="scientific">Paraburkholderia strydomiana</name>
    <dbReference type="NCBI Taxonomy" id="1245417"/>
    <lineage>
        <taxon>Bacteria</taxon>
        <taxon>Pseudomonadati</taxon>
        <taxon>Pseudomonadota</taxon>
        <taxon>Betaproteobacteria</taxon>
        <taxon>Burkholderiales</taxon>
        <taxon>Burkholderiaceae</taxon>
        <taxon>Paraburkholderia</taxon>
    </lineage>
</organism>
<feature type="transmembrane region" description="Helical" evidence="1">
    <location>
        <begin position="21"/>
        <end position="43"/>
    </location>
</feature>